<comment type="caution">
    <text evidence="2">The sequence shown here is derived from an EMBL/GenBank/DDBJ whole genome shotgun (WGS) entry which is preliminary data.</text>
</comment>
<keyword evidence="1" id="KW-1133">Transmembrane helix</keyword>
<organism evidence="2 3">
    <name type="scientific">Halolamina litorea</name>
    <dbReference type="NCBI Taxonomy" id="1515593"/>
    <lineage>
        <taxon>Archaea</taxon>
        <taxon>Methanobacteriati</taxon>
        <taxon>Methanobacteriota</taxon>
        <taxon>Stenosarchaea group</taxon>
        <taxon>Halobacteria</taxon>
        <taxon>Halobacteriales</taxon>
        <taxon>Haloferacaceae</taxon>
    </lineage>
</organism>
<feature type="transmembrane region" description="Helical" evidence="1">
    <location>
        <begin position="45"/>
        <end position="66"/>
    </location>
</feature>
<name>A0ABD6BM15_9EURY</name>
<keyword evidence="3" id="KW-1185">Reference proteome</keyword>
<sequence>MSTVSTRSTQRPSGPGFLAVVVGSLGVVLLAYGAFAFLASPLAGGWLAVSGLCLLLSGVFATPWAVEHTELSAEGCRTASVAFAAVGVALLALFVVVNFASFEGGSAGN</sequence>
<feature type="transmembrane region" description="Helical" evidence="1">
    <location>
        <begin position="78"/>
        <end position="100"/>
    </location>
</feature>
<accession>A0ABD6BM15</accession>
<reference evidence="2 3" key="1">
    <citation type="journal article" date="2019" name="Int. J. Syst. Evol. Microbiol.">
        <title>The Global Catalogue of Microorganisms (GCM) 10K type strain sequencing project: providing services to taxonomists for standard genome sequencing and annotation.</title>
        <authorList>
            <consortium name="The Broad Institute Genomics Platform"/>
            <consortium name="The Broad Institute Genome Sequencing Center for Infectious Disease"/>
            <person name="Wu L."/>
            <person name="Ma J."/>
        </authorList>
    </citation>
    <scope>NUCLEOTIDE SEQUENCE [LARGE SCALE GENOMIC DNA]</scope>
    <source>
        <strain evidence="2 3">CGMCC 1.12859</strain>
    </source>
</reference>
<dbReference type="EMBL" id="JBHUCZ010000001">
    <property type="protein sequence ID" value="MFD1566031.1"/>
    <property type="molecule type" value="Genomic_DNA"/>
</dbReference>
<keyword evidence="1" id="KW-0472">Membrane</keyword>
<dbReference type="RefSeq" id="WP_267645274.1">
    <property type="nucleotide sequence ID" value="NZ_JANHGR010000001.1"/>
</dbReference>
<keyword evidence="1" id="KW-0812">Transmembrane</keyword>
<feature type="transmembrane region" description="Helical" evidence="1">
    <location>
        <begin position="17"/>
        <end position="39"/>
    </location>
</feature>
<protein>
    <submittedName>
        <fullName evidence="2">Uncharacterized protein</fullName>
    </submittedName>
</protein>
<evidence type="ECO:0000313" key="3">
    <source>
        <dbReference type="Proteomes" id="UP001597139"/>
    </source>
</evidence>
<gene>
    <name evidence="2" type="ORF">ACFSAU_00850</name>
</gene>
<dbReference type="AlphaFoldDB" id="A0ABD6BM15"/>
<dbReference type="Proteomes" id="UP001597139">
    <property type="component" value="Unassembled WGS sequence"/>
</dbReference>
<proteinExistence type="predicted"/>
<evidence type="ECO:0000256" key="1">
    <source>
        <dbReference type="SAM" id="Phobius"/>
    </source>
</evidence>
<evidence type="ECO:0000313" key="2">
    <source>
        <dbReference type="EMBL" id="MFD1566031.1"/>
    </source>
</evidence>